<feature type="compositionally biased region" description="Polar residues" evidence="10">
    <location>
        <begin position="1091"/>
        <end position="1115"/>
    </location>
</feature>
<dbReference type="Pfam" id="PF16312">
    <property type="entry name" value="Oberon_cc"/>
    <property type="match status" value="1"/>
</dbReference>
<dbReference type="InterPro" id="IPR046357">
    <property type="entry name" value="PPIase_dom_sf"/>
</dbReference>
<keyword evidence="7" id="KW-0697">Rotamase</keyword>
<evidence type="ECO:0000256" key="4">
    <source>
        <dbReference type="ARBA" id="ARBA00022833"/>
    </source>
</evidence>
<dbReference type="GO" id="GO:0010071">
    <property type="term" value="P:root meristem specification"/>
    <property type="evidence" value="ECO:0000318"/>
    <property type="project" value="GO_Central"/>
</dbReference>
<dbReference type="GO" id="GO:0008270">
    <property type="term" value="F:zinc ion binding"/>
    <property type="evidence" value="ECO:0007669"/>
    <property type="project" value="UniProtKB-KW"/>
</dbReference>
<dbReference type="CDD" id="cd15612">
    <property type="entry name" value="PHD_OBE1_like"/>
    <property type="match status" value="1"/>
</dbReference>
<evidence type="ECO:0000256" key="1">
    <source>
        <dbReference type="ARBA" id="ARBA00004123"/>
    </source>
</evidence>
<dbReference type="PANTHER" id="PTHR21736">
    <property type="entry name" value="VERNALIZATION-INSENSITIVE PROTEIN 3"/>
    <property type="match status" value="1"/>
</dbReference>
<dbReference type="PROSITE" id="PS50059">
    <property type="entry name" value="FKBP_PPIASE"/>
    <property type="match status" value="1"/>
</dbReference>
<evidence type="ECO:0000256" key="3">
    <source>
        <dbReference type="ARBA" id="ARBA00022771"/>
    </source>
</evidence>
<dbReference type="Pfam" id="PF07227">
    <property type="entry name" value="PHD_Oberon"/>
    <property type="match status" value="1"/>
</dbReference>
<dbReference type="Gene3D" id="3.10.50.40">
    <property type="match status" value="1"/>
</dbReference>
<feature type="region of interest" description="Disordered" evidence="10">
    <location>
        <begin position="1038"/>
        <end position="1126"/>
    </location>
</feature>
<dbReference type="InterPro" id="IPR001179">
    <property type="entry name" value="PPIase_FKBP_dom"/>
</dbReference>
<dbReference type="InterPro" id="IPR047578">
    <property type="entry name" value="OBE1-like_PHD"/>
</dbReference>
<dbReference type="EC" id="5.2.1.8" evidence="7"/>
<feature type="compositionally biased region" description="Basic and acidic residues" evidence="10">
    <location>
        <begin position="1116"/>
        <end position="1126"/>
    </location>
</feature>
<feature type="compositionally biased region" description="Low complexity" evidence="10">
    <location>
        <begin position="1057"/>
        <end position="1070"/>
    </location>
</feature>
<feature type="repeat" description="TPR" evidence="8">
    <location>
        <begin position="269"/>
        <end position="302"/>
    </location>
</feature>
<dbReference type="EnsemblPlants" id="Solyc01g087490.3.1">
    <property type="protein sequence ID" value="Solyc01g087490.3.1"/>
    <property type="gene ID" value="Solyc01g087490.3"/>
</dbReference>
<dbReference type="SUPFAM" id="SSF54534">
    <property type="entry name" value="FKBP-like"/>
    <property type="match status" value="1"/>
</dbReference>
<feature type="compositionally biased region" description="Basic and acidic residues" evidence="10">
    <location>
        <begin position="563"/>
        <end position="593"/>
    </location>
</feature>
<dbReference type="PROSITE" id="PS50005">
    <property type="entry name" value="TPR"/>
    <property type="match status" value="1"/>
</dbReference>
<evidence type="ECO:0000256" key="10">
    <source>
        <dbReference type="SAM" id="MobiDB-lite"/>
    </source>
</evidence>
<comment type="catalytic activity">
    <reaction evidence="7">
        <text>[protein]-peptidylproline (omega=180) = [protein]-peptidylproline (omega=0)</text>
        <dbReference type="Rhea" id="RHEA:16237"/>
        <dbReference type="Rhea" id="RHEA-COMP:10747"/>
        <dbReference type="Rhea" id="RHEA-COMP:10748"/>
        <dbReference type="ChEBI" id="CHEBI:83833"/>
        <dbReference type="ChEBI" id="CHEBI:83834"/>
        <dbReference type="EC" id="5.2.1.8"/>
    </reaction>
</comment>
<feature type="coiled-coil region" evidence="9">
    <location>
        <begin position="1520"/>
        <end position="1616"/>
    </location>
</feature>
<dbReference type="GO" id="GO:0010492">
    <property type="term" value="P:maintenance of shoot apical meristem identity"/>
    <property type="evidence" value="ECO:0000318"/>
    <property type="project" value="GO_Central"/>
</dbReference>
<dbReference type="Proteomes" id="UP000004994">
    <property type="component" value="Chromosome 1"/>
</dbReference>
<dbReference type="InterPro" id="IPR011990">
    <property type="entry name" value="TPR-like_helical_dom_sf"/>
</dbReference>
<dbReference type="GO" id="GO:0010468">
    <property type="term" value="P:regulation of gene expression"/>
    <property type="evidence" value="ECO:0000318"/>
    <property type="project" value="GO_Central"/>
</dbReference>
<dbReference type="FunFam" id="1.25.40.10:FF:000708">
    <property type="entry name" value="Peptidylprolyl isomerase"/>
    <property type="match status" value="1"/>
</dbReference>
<sequence length="1619" mass="181542">MAEVEEEQQLQNSSVDQGSTDEIIAEGASVVRGELPQDDAGPPKVDSEVEVLHEKVTKQIVKEGHGQKPSKYATCFVHYRAWAESTQHKFEDTWREQQPLELVIGKERKEMTGLAIGVNSMKSGERALFHVGWELAYGKEGNFSFPNVPPTADVLYEVELIGFDETGEGKARGDMTVEERIGTADRRKMDGNALFKEEKLEEAMQQYEMAIAYMGDDFMFQLFGKFRDMALAVKNPCHLNMAACLLKLQRYDEAIAQCSIVLAEEENNVKALFRRGKARSILGQTDAAREDFLKARKLAPQDKAITRELNLIAEHEKAVYKKQKELYKGLFGPRPEPKPKSRNWLIVIWQWRAELQHRLSFYFIGRNELRHLPLFLCILEKQFLLEKRVEAALVGDGFPPDSSGSEVWKRKISKWSKSLKKRVHFSHRKIFAGWHFGAVPVDYCGNWCCELIMKRLRSSDDLESCGEKGVLKDWARREEDPSLHRSSSNRSFYYKSESGRKGLSSSSSRYDRFEDDRESLRPIKKRSDYDVDNYDRRKSYNRYSHSNDKGVLSSSPRGGYGAERIHRSESFSGPRREVPKGFRSERDRSRREGSVSSWRRFGGVKDSDEGARSGGDSARGSRVESEDIEKAKSPPGWRDAKSPAWSKDSGSEQSRSVEVKKSEGLPMENGGHNSEMEEGELEPDHPSSATEPAAEDEASGEVNRSQMEHESERQVDSKRQDDGVNSLYDQKVELRKVSVTAEQSEETQSDNVQDIFKDGDGLSDHGTSMGHSGMGNGTGTLRDHVGEKNGSTRKNNGSREEEKNVDAEKLPPKKREQGEEKNRDAKSKINCIEIRELNRELVGEDGPADSVSSVAHADVSLSVKDKGKSLAVSPENITAPPADGLMMDNEPRGIVPCGNSDMEGPSTRGLELFLSGPVKKPEKADKFSNCMTKDEKFGLEPLELSLSLPNVLLPIGAQNEVQPPGSPSQGRSFQSFASSFRTNSDGFTMSMSFSGSQHFTHNPSCSMTHNSVDYEQSVKSRPLFQGVDWQALASNEQKNNDIPNCQGMLSNGTGPYQQSQASQGNSSGQAVAKHLRAAEESSKLAAGLDRQLSTGQASRHPNGARSPTQSVGSHETGSEYNKDKKQLTRAKDSSFYRFGGSDGKEIQLPIGSDFIESVITTMVSEPIHVTARRFNEISGQQLLCVKEALSDIITNPGKHWQLSTLQKALQKRSDITLDTLLKSHRSQLELLVALRTGLQEFLQPSYDVSTSDLADIFLNLRCRNLTCRSSLPVDECECKVCSQKNGFCSACMCLVCSKFDMASNTCSWVGCDVCLHWCHADCGLRESYIRNGRSASGAKGCVEMQFHCVACNHPSEMFGFVKEVFQNFAKEWTAEAFSKELEYVKRIFRASEDIRGKRLHDIANYMLSKLAIKADLQEVQSQMMHFFLTEPDSVKTDNAPIIQGKELSTKNHEGNNGIARPSQGAMWLKAVSSEKAPQVEKPTGLPSSFDSLRNEKQAMNSSFQPSMEKGPVFDELDSIVRIKQAEAKMFQARADEARREADALKRIGGTKSERIEEEYVTRITKLRLAEAEDMRKQKLQELQSLERAYQEYFNMKMRMENNIKDLLLKMEATRRNLSL</sequence>
<reference evidence="12" key="2">
    <citation type="submission" date="2019-01" db="UniProtKB">
        <authorList>
            <consortium name="EnsemblPlants"/>
        </authorList>
    </citation>
    <scope>IDENTIFICATION</scope>
    <source>
        <strain evidence="12">cv. Heinz 1706</strain>
    </source>
</reference>
<keyword evidence="13" id="KW-1185">Reference proteome</keyword>
<protein>
    <recommendedName>
        <fullName evidence="7">peptidylprolyl isomerase</fullName>
        <ecNumber evidence="7">5.2.1.8</ecNumber>
    </recommendedName>
</protein>
<proteinExistence type="predicted"/>
<keyword evidence="6" id="KW-0539">Nucleus</keyword>
<keyword evidence="4" id="KW-0862">Zinc</keyword>
<evidence type="ECO:0000313" key="12">
    <source>
        <dbReference type="EnsemblPlants" id="Solyc01g087490.3.1"/>
    </source>
</evidence>
<feature type="compositionally biased region" description="Basic and acidic residues" evidence="10">
    <location>
        <begin position="797"/>
        <end position="826"/>
    </location>
</feature>
<dbReference type="GO" id="GO:0010078">
    <property type="term" value="P:maintenance of root meristem identity"/>
    <property type="evidence" value="ECO:0000318"/>
    <property type="project" value="GO_Central"/>
</dbReference>
<dbReference type="InterPro" id="IPR032535">
    <property type="entry name" value="Oberon_CC"/>
</dbReference>
<keyword evidence="2" id="KW-0479">Metal-binding</keyword>
<name>A0A3Q7F2U7_SOLLC</name>
<keyword evidence="5 9" id="KW-0175">Coiled coil</keyword>
<dbReference type="OMA" id="ECDCKIC"/>
<feature type="region of interest" description="Disordered" evidence="10">
    <location>
        <begin position="1"/>
        <end position="22"/>
    </location>
</feature>
<dbReference type="Gramene" id="Solyc01g087490.3.1">
    <property type="protein sequence ID" value="Solyc01g087490.3.1"/>
    <property type="gene ID" value="Solyc01g087490.3"/>
</dbReference>
<keyword evidence="3" id="KW-0863">Zinc-finger</keyword>
<evidence type="ECO:0000256" key="9">
    <source>
        <dbReference type="SAM" id="Coils"/>
    </source>
</evidence>
<dbReference type="GO" id="GO:0005634">
    <property type="term" value="C:nucleus"/>
    <property type="evidence" value="ECO:0000318"/>
    <property type="project" value="GO_Central"/>
</dbReference>
<dbReference type="InterPro" id="IPR032881">
    <property type="entry name" value="Oberon-like_PHD"/>
</dbReference>
<organism evidence="12">
    <name type="scientific">Solanum lycopersicum</name>
    <name type="common">Tomato</name>
    <name type="synonym">Lycopersicon esculentum</name>
    <dbReference type="NCBI Taxonomy" id="4081"/>
    <lineage>
        <taxon>Eukaryota</taxon>
        <taxon>Viridiplantae</taxon>
        <taxon>Streptophyta</taxon>
        <taxon>Embryophyta</taxon>
        <taxon>Tracheophyta</taxon>
        <taxon>Spermatophyta</taxon>
        <taxon>Magnoliopsida</taxon>
        <taxon>eudicotyledons</taxon>
        <taxon>Gunneridae</taxon>
        <taxon>Pentapetalae</taxon>
        <taxon>asterids</taxon>
        <taxon>lamiids</taxon>
        <taxon>Solanales</taxon>
        <taxon>Solanaceae</taxon>
        <taxon>Solanoideae</taxon>
        <taxon>Solaneae</taxon>
        <taxon>Solanum</taxon>
        <taxon>Solanum subgen. Lycopersicon</taxon>
    </lineage>
</organism>
<reference evidence="12" key="1">
    <citation type="journal article" date="2012" name="Nature">
        <title>The tomato genome sequence provides insights into fleshy fruit evolution.</title>
        <authorList>
            <consortium name="Tomato Genome Consortium"/>
        </authorList>
    </citation>
    <scope>NUCLEOTIDE SEQUENCE [LARGE SCALE GENOMIC DNA]</scope>
    <source>
        <strain evidence="12">cv. Heinz 1706</strain>
    </source>
</reference>
<evidence type="ECO:0000256" key="8">
    <source>
        <dbReference type="PROSITE-ProRule" id="PRU00339"/>
    </source>
</evidence>
<evidence type="ECO:0000313" key="13">
    <source>
        <dbReference type="Proteomes" id="UP000004994"/>
    </source>
</evidence>
<feature type="compositionally biased region" description="Basic and acidic residues" evidence="10">
    <location>
        <begin position="619"/>
        <end position="632"/>
    </location>
</feature>
<dbReference type="PaxDb" id="4081-Solyc01g087490.2.1"/>
<dbReference type="InterPro" id="IPR019734">
    <property type="entry name" value="TPR_rpt"/>
</dbReference>
<dbReference type="STRING" id="4081.A0A3Q7F2U7"/>
<accession>A0A3Q7F2U7</accession>
<feature type="region of interest" description="Disordered" evidence="10">
    <location>
        <begin position="539"/>
        <end position="826"/>
    </location>
</feature>
<dbReference type="SUPFAM" id="SSF48452">
    <property type="entry name" value="TPR-like"/>
    <property type="match status" value="1"/>
</dbReference>
<dbReference type="InParanoid" id="A0A3Q7F2U7"/>
<feature type="compositionally biased region" description="Basic and acidic residues" evidence="10">
    <location>
        <begin position="706"/>
        <end position="722"/>
    </location>
</feature>
<dbReference type="PRINTS" id="PR01544">
    <property type="entry name" value="ARATH130DUF"/>
</dbReference>
<dbReference type="Gene3D" id="1.25.40.10">
    <property type="entry name" value="Tetratricopeptide repeat domain"/>
    <property type="match status" value="1"/>
</dbReference>
<dbReference type="PANTHER" id="PTHR21736:SF20">
    <property type="entry name" value="PROTEIN OBERON 4"/>
    <property type="match status" value="1"/>
</dbReference>
<evidence type="ECO:0000256" key="6">
    <source>
        <dbReference type="ARBA" id="ARBA00023242"/>
    </source>
</evidence>
<evidence type="ECO:0000256" key="7">
    <source>
        <dbReference type="PROSITE-ProRule" id="PRU00277"/>
    </source>
</evidence>
<dbReference type="FunCoup" id="A0A3Q7F2U7">
    <property type="interactions" value="1707"/>
</dbReference>
<dbReference type="GO" id="GO:0003755">
    <property type="term" value="F:peptidyl-prolyl cis-trans isomerase activity"/>
    <property type="evidence" value="ECO:0007669"/>
    <property type="project" value="UniProtKB-KW"/>
</dbReference>
<evidence type="ECO:0000259" key="11">
    <source>
        <dbReference type="PROSITE" id="PS50059"/>
    </source>
</evidence>
<feature type="domain" description="PPIase FKBP-type" evidence="11">
    <location>
        <begin position="72"/>
        <end position="164"/>
    </location>
</feature>
<feature type="compositionally biased region" description="Polar residues" evidence="10">
    <location>
        <begin position="1038"/>
        <end position="1056"/>
    </location>
</feature>
<dbReference type="InterPro" id="IPR004082">
    <property type="entry name" value="OBERON"/>
</dbReference>
<evidence type="ECO:0000256" key="5">
    <source>
        <dbReference type="ARBA" id="ARBA00023054"/>
    </source>
</evidence>
<comment type="subcellular location">
    <subcellularLocation>
        <location evidence="1">Nucleus</location>
    </subcellularLocation>
</comment>
<evidence type="ECO:0000256" key="2">
    <source>
        <dbReference type="ARBA" id="ARBA00022723"/>
    </source>
</evidence>
<feature type="compositionally biased region" description="Polar residues" evidence="10">
    <location>
        <begin position="9"/>
        <end position="20"/>
    </location>
</feature>
<dbReference type="SMART" id="SM00028">
    <property type="entry name" value="TPR"/>
    <property type="match status" value="3"/>
</dbReference>
<keyword evidence="8" id="KW-0802">TPR repeat</keyword>
<keyword evidence="7" id="KW-0413">Isomerase</keyword>
<dbReference type="Pfam" id="PF00254">
    <property type="entry name" value="FKBP_C"/>
    <property type="match status" value="1"/>
</dbReference>